<dbReference type="RefSeq" id="WP_151150840.1">
    <property type="nucleotide sequence ID" value="NZ_WAIE01000003.1"/>
</dbReference>
<dbReference type="InterPro" id="IPR035069">
    <property type="entry name" value="TTHA1013/TTHA0281-like"/>
</dbReference>
<evidence type="ECO:0000313" key="3">
    <source>
        <dbReference type="Proteomes" id="UP000438699"/>
    </source>
</evidence>
<evidence type="ECO:0000259" key="1">
    <source>
        <dbReference type="Pfam" id="PF15919"/>
    </source>
</evidence>
<dbReference type="Proteomes" id="UP000438699">
    <property type="component" value="Unassembled WGS sequence"/>
</dbReference>
<dbReference type="EMBL" id="WAIE01000003">
    <property type="protein sequence ID" value="KAB1441748.1"/>
    <property type="molecule type" value="Genomic_DNA"/>
</dbReference>
<dbReference type="AlphaFoldDB" id="A0A6N6N262"/>
<keyword evidence="3" id="KW-1185">Reference proteome</keyword>
<protein>
    <submittedName>
        <fullName evidence="2">HicB family protein</fullName>
    </submittedName>
</protein>
<sequence>MKYMALLNKEKHGFGVSFPDFPDCTTFGADEEEAVDMAHEALAMFVELQLESGMDLPEPMSKQDVLDLPGTGDKKIFGVEVSDDGTDFEAVELTLHRYLLERIEQYADKYGVAPADFLAVAAREAMRKDVFKE</sequence>
<dbReference type="Gene3D" id="3.30.160.250">
    <property type="match status" value="1"/>
</dbReference>
<feature type="domain" description="HicB-like antitoxin of toxin-antitoxin system" evidence="1">
    <location>
        <begin position="8"/>
        <end position="122"/>
    </location>
</feature>
<dbReference type="SUPFAM" id="SSF143100">
    <property type="entry name" value="TTHA1013/TTHA0281-like"/>
    <property type="match status" value="1"/>
</dbReference>
<name>A0A6N6N262_9BACT</name>
<dbReference type="Pfam" id="PF15919">
    <property type="entry name" value="HicB_lk_antitox"/>
    <property type="match status" value="1"/>
</dbReference>
<dbReference type="OrthoDB" id="9807959at2"/>
<accession>A0A6N6N262</accession>
<organism evidence="2 3">
    <name type="scientific">Pseudodesulfovibrio senegalensis</name>
    <dbReference type="NCBI Taxonomy" id="1721087"/>
    <lineage>
        <taxon>Bacteria</taxon>
        <taxon>Pseudomonadati</taxon>
        <taxon>Thermodesulfobacteriota</taxon>
        <taxon>Desulfovibrionia</taxon>
        <taxon>Desulfovibrionales</taxon>
        <taxon>Desulfovibrionaceae</taxon>
    </lineage>
</organism>
<evidence type="ECO:0000313" key="2">
    <source>
        <dbReference type="EMBL" id="KAB1441748.1"/>
    </source>
</evidence>
<reference evidence="2 3" key="1">
    <citation type="journal article" date="2017" name="Int. J. Syst. Evol. Microbiol.">
        <title>Desulfovibrio senegalensis sp. nov., a mesophilic sulfate reducer isolated from marine sediment.</title>
        <authorList>
            <person name="Thioye A."/>
            <person name="Gam Z.B.A."/>
            <person name="Mbengue M."/>
            <person name="Cayol J.L."/>
            <person name="Joseph-Bartoli M."/>
            <person name="Toure-Kane C."/>
            <person name="Labat M."/>
        </authorList>
    </citation>
    <scope>NUCLEOTIDE SEQUENCE [LARGE SCALE GENOMIC DNA]</scope>
    <source>
        <strain evidence="2 3">DSM 101509</strain>
    </source>
</reference>
<proteinExistence type="predicted"/>
<dbReference type="InterPro" id="IPR031807">
    <property type="entry name" value="HicB-like"/>
</dbReference>
<gene>
    <name evidence="2" type="ORF">F8A88_09135</name>
</gene>
<comment type="caution">
    <text evidence="2">The sequence shown here is derived from an EMBL/GenBank/DDBJ whole genome shotgun (WGS) entry which is preliminary data.</text>
</comment>